<evidence type="ECO:0000256" key="2">
    <source>
        <dbReference type="ARBA" id="ARBA00022692"/>
    </source>
</evidence>
<organism evidence="7 8">
    <name type="scientific">Blautia hominis</name>
    <dbReference type="NCBI Taxonomy" id="2025493"/>
    <lineage>
        <taxon>Bacteria</taxon>
        <taxon>Bacillati</taxon>
        <taxon>Bacillota</taxon>
        <taxon>Clostridia</taxon>
        <taxon>Lachnospirales</taxon>
        <taxon>Lachnospiraceae</taxon>
        <taxon>Blautia</taxon>
    </lineage>
</organism>
<gene>
    <name evidence="7" type="ORF">K040078D81_48610</name>
</gene>
<feature type="transmembrane region" description="Helical" evidence="5">
    <location>
        <begin position="166"/>
        <end position="187"/>
    </location>
</feature>
<evidence type="ECO:0000313" key="8">
    <source>
        <dbReference type="Proteomes" id="UP001600943"/>
    </source>
</evidence>
<proteinExistence type="predicted"/>
<name>A0ABQ0BH00_9FIRM</name>
<keyword evidence="4 5" id="KW-0472">Membrane</keyword>
<keyword evidence="8" id="KW-1185">Reference proteome</keyword>
<evidence type="ECO:0000256" key="3">
    <source>
        <dbReference type="ARBA" id="ARBA00022989"/>
    </source>
</evidence>
<sequence>MKTLHMNKIMAIAQIKTKAFMGKNCIIMPLFALGFTLMMRFLYGNMRSGSASPEFLNGYALSMGLVMNIGMCGIYCTSLLLAEEKEKNTLRVLMTSSVNGLEYVIGCILPVFAATVILNYVLMPISGYLITGKNLVFFSIVTVLSSLISCIIGMLLGIFAKNQVSAGTITTPVLLILMMVPIFSGFVDILEKASGLLFTGILMDMIMDIVSGKSRILHGGSIVVLAVEAVLAVGLFVVFYRKNGFEKD</sequence>
<dbReference type="Proteomes" id="UP001600943">
    <property type="component" value="Unassembled WGS sequence"/>
</dbReference>
<feature type="transmembrane region" description="Helical" evidence="5">
    <location>
        <begin position="135"/>
        <end position="159"/>
    </location>
</feature>
<dbReference type="InterPro" id="IPR013525">
    <property type="entry name" value="ABC2_TM"/>
</dbReference>
<keyword evidence="2 5" id="KW-0812">Transmembrane</keyword>
<feature type="transmembrane region" description="Helical" evidence="5">
    <location>
        <begin position="59"/>
        <end position="82"/>
    </location>
</feature>
<keyword evidence="3 5" id="KW-1133">Transmembrane helix</keyword>
<evidence type="ECO:0000313" key="7">
    <source>
        <dbReference type="EMBL" id="GAA6410744.1"/>
    </source>
</evidence>
<comment type="caution">
    <text evidence="7">The sequence shown here is derived from an EMBL/GenBank/DDBJ whole genome shotgun (WGS) entry which is preliminary data.</text>
</comment>
<comment type="subcellular location">
    <subcellularLocation>
        <location evidence="1">Membrane</location>
        <topology evidence="1">Multi-pass membrane protein</topology>
    </subcellularLocation>
</comment>
<feature type="transmembrane region" description="Helical" evidence="5">
    <location>
        <begin position="20"/>
        <end position="39"/>
    </location>
</feature>
<dbReference type="RefSeq" id="WP_390409180.1">
    <property type="nucleotide sequence ID" value="NZ_BAABYW010000001.1"/>
</dbReference>
<feature type="transmembrane region" description="Helical" evidence="5">
    <location>
        <begin position="222"/>
        <end position="240"/>
    </location>
</feature>
<evidence type="ECO:0000256" key="1">
    <source>
        <dbReference type="ARBA" id="ARBA00004141"/>
    </source>
</evidence>
<reference evidence="7 8" key="1">
    <citation type="submission" date="2024-04" db="EMBL/GenBank/DDBJ databases">
        <title>Defined microbial consortia suppress multidrug-resistant proinflammatory Enterobacteriaceae via ecological control.</title>
        <authorList>
            <person name="Furuichi M."/>
            <person name="Kawaguchi T."/>
            <person name="Pust M."/>
            <person name="Yasuma K."/>
            <person name="Plichta D."/>
            <person name="Hasegawa N."/>
            <person name="Ohya T."/>
            <person name="Bhattarai S."/>
            <person name="Sasajima S."/>
            <person name="Aoto Y."/>
            <person name="Tuganbaev T."/>
            <person name="Yaginuma M."/>
            <person name="Ueda M."/>
            <person name="Okahashi N."/>
            <person name="Amafuji K."/>
            <person name="Kiridooshi Y."/>
            <person name="Sugita K."/>
            <person name="Strazar M."/>
            <person name="Skelly A."/>
            <person name="Suda W."/>
            <person name="Hattori M."/>
            <person name="Nakamoto N."/>
            <person name="Caballero S."/>
            <person name="Norman J."/>
            <person name="Olle B."/>
            <person name="Tanoue T."/>
            <person name="Arita M."/>
            <person name="Bucci V."/>
            <person name="Atarashi K."/>
            <person name="Xavier R."/>
            <person name="Honda K."/>
        </authorList>
    </citation>
    <scope>NUCLEOTIDE SEQUENCE [LARGE SCALE GENOMIC DNA]</scope>
    <source>
        <strain evidence="8">k04-0078-D8-1</strain>
    </source>
</reference>
<evidence type="ECO:0000256" key="4">
    <source>
        <dbReference type="ARBA" id="ARBA00023136"/>
    </source>
</evidence>
<dbReference type="EMBL" id="BAABYW010000001">
    <property type="protein sequence ID" value="GAA6410744.1"/>
    <property type="molecule type" value="Genomic_DNA"/>
</dbReference>
<evidence type="ECO:0000259" key="6">
    <source>
        <dbReference type="Pfam" id="PF12698"/>
    </source>
</evidence>
<feature type="domain" description="ABC-2 type transporter transmembrane" evidence="6">
    <location>
        <begin position="59"/>
        <end position="237"/>
    </location>
</feature>
<feature type="transmembrane region" description="Helical" evidence="5">
    <location>
        <begin position="103"/>
        <end position="123"/>
    </location>
</feature>
<dbReference type="Pfam" id="PF12698">
    <property type="entry name" value="ABC2_membrane_3"/>
    <property type="match status" value="1"/>
</dbReference>
<evidence type="ECO:0000256" key="5">
    <source>
        <dbReference type="SAM" id="Phobius"/>
    </source>
</evidence>
<protein>
    <submittedName>
        <fullName evidence="7">ABC transporter permease subunit</fullName>
    </submittedName>
</protein>
<accession>A0ABQ0BH00</accession>